<evidence type="ECO:0000313" key="3">
    <source>
        <dbReference type="Proteomes" id="UP001500665"/>
    </source>
</evidence>
<dbReference type="EMBL" id="BAAAHH010000016">
    <property type="protein sequence ID" value="GAA0955676.1"/>
    <property type="molecule type" value="Genomic_DNA"/>
</dbReference>
<feature type="chain" id="PRO_5045665483" description="Lipocalin-like protein" evidence="1">
    <location>
        <begin position="31"/>
        <end position="194"/>
    </location>
</feature>
<feature type="signal peptide" evidence="1">
    <location>
        <begin position="1"/>
        <end position="30"/>
    </location>
</feature>
<evidence type="ECO:0008006" key="4">
    <source>
        <dbReference type="Google" id="ProtNLM"/>
    </source>
</evidence>
<keyword evidence="1" id="KW-0732">Signal</keyword>
<keyword evidence="3" id="KW-1185">Reference proteome</keyword>
<sequence length="194" mass="20422">MFAATPRTASAALTAALAAAVLTLPAPASAAARSCLLGKWKLTGYTLDAKGPGSYATGRGGQGTVLTVTGKSVTYDFDGARKLVVKGRSDGEKYELRTTYRKRLTLKSTLKGAKKGTLALKAKSAKGSAGATVVRNGAPVISYNLAQSVYRQGEWEPVAPLRSSYTCTARTARLRMTHTDESGTGTIVVTYRRL</sequence>
<evidence type="ECO:0000313" key="2">
    <source>
        <dbReference type="EMBL" id="GAA0955676.1"/>
    </source>
</evidence>
<gene>
    <name evidence="2" type="ORF">GCM10009550_40910</name>
</gene>
<dbReference type="RefSeq" id="WP_344242467.1">
    <property type="nucleotide sequence ID" value="NZ_BAAAHH010000016.1"/>
</dbReference>
<reference evidence="2 3" key="1">
    <citation type="journal article" date="2019" name="Int. J. Syst. Evol. Microbiol.">
        <title>The Global Catalogue of Microorganisms (GCM) 10K type strain sequencing project: providing services to taxonomists for standard genome sequencing and annotation.</title>
        <authorList>
            <consortium name="The Broad Institute Genomics Platform"/>
            <consortium name="The Broad Institute Genome Sequencing Center for Infectious Disease"/>
            <person name="Wu L."/>
            <person name="Ma J."/>
        </authorList>
    </citation>
    <scope>NUCLEOTIDE SEQUENCE [LARGE SCALE GENOMIC DNA]</scope>
    <source>
        <strain evidence="2 3">JCM 10696</strain>
    </source>
</reference>
<dbReference type="Proteomes" id="UP001500665">
    <property type="component" value="Unassembled WGS sequence"/>
</dbReference>
<accession>A0ABN1REC7</accession>
<protein>
    <recommendedName>
        <fullName evidence="4">Lipocalin-like protein</fullName>
    </recommendedName>
</protein>
<evidence type="ECO:0000256" key="1">
    <source>
        <dbReference type="SAM" id="SignalP"/>
    </source>
</evidence>
<comment type="caution">
    <text evidence="2">The sequence shown here is derived from an EMBL/GenBank/DDBJ whole genome shotgun (WGS) entry which is preliminary data.</text>
</comment>
<organism evidence="2 3">
    <name type="scientific">Actinocorallia libanotica</name>
    <dbReference type="NCBI Taxonomy" id="46162"/>
    <lineage>
        <taxon>Bacteria</taxon>
        <taxon>Bacillati</taxon>
        <taxon>Actinomycetota</taxon>
        <taxon>Actinomycetes</taxon>
        <taxon>Streptosporangiales</taxon>
        <taxon>Thermomonosporaceae</taxon>
        <taxon>Actinocorallia</taxon>
    </lineage>
</organism>
<name>A0ABN1REC7_9ACTN</name>
<proteinExistence type="predicted"/>